<dbReference type="OrthoDB" id="4295522at2"/>
<dbReference type="InterPro" id="IPR024775">
    <property type="entry name" value="DinB-like"/>
</dbReference>
<dbReference type="AlphaFoldDB" id="A0A4R6TWZ1"/>
<evidence type="ECO:0000259" key="1">
    <source>
        <dbReference type="Pfam" id="PF12867"/>
    </source>
</evidence>
<protein>
    <submittedName>
        <fullName evidence="2">DinB family protein</fullName>
    </submittedName>
</protein>
<dbReference type="RefSeq" id="WP_133582340.1">
    <property type="nucleotide sequence ID" value="NZ_SNYJ01000030.1"/>
</dbReference>
<proteinExistence type="predicted"/>
<organism evidence="2 3">
    <name type="scientific">Aureibacillus halotolerans</name>
    <dbReference type="NCBI Taxonomy" id="1508390"/>
    <lineage>
        <taxon>Bacteria</taxon>
        <taxon>Bacillati</taxon>
        <taxon>Bacillota</taxon>
        <taxon>Bacilli</taxon>
        <taxon>Bacillales</taxon>
        <taxon>Bacillaceae</taxon>
        <taxon>Aureibacillus</taxon>
    </lineage>
</organism>
<feature type="domain" description="DinB-like" evidence="1">
    <location>
        <begin position="11"/>
        <end position="146"/>
    </location>
</feature>
<comment type="caution">
    <text evidence="2">The sequence shown here is derived from an EMBL/GenBank/DDBJ whole genome shotgun (WGS) entry which is preliminary data.</text>
</comment>
<dbReference type="Pfam" id="PF12867">
    <property type="entry name" value="DinB_2"/>
    <property type="match status" value="1"/>
</dbReference>
<reference evidence="2 3" key="1">
    <citation type="submission" date="2019-03" db="EMBL/GenBank/DDBJ databases">
        <title>Genomic Encyclopedia of Type Strains, Phase IV (KMG-IV): sequencing the most valuable type-strain genomes for metagenomic binning, comparative biology and taxonomic classification.</title>
        <authorList>
            <person name="Goeker M."/>
        </authorList>
    </citation>
    <scope>NUCLEOTIDE SEQUENCE [LARGE SCALE GENOMIC DNA]</scope>
    <source>
        <strain evidence="2 3">DSM 28697</strain>
    </source>
</reference>
<accession>A0A4R6TWZ1</accession>
<sequence>MLHTLISTATTVRQMVIGQLEAMPNEVWDVQPDGFKNTIHWNAGHIVFCSEYFLSTGIKVDQSLIKTYAPFFNTGTSPSEWNANAPGKEEFLEQLKRQMSLFSDISSDTFETPLEPALQIGPLTFRTFGEAFNFSTVHETLHSATISCMLKTLQHKSA</sequence>
<keyword evidence="3" id="KW-1185">Reference proteome</keyword>
<dbReference type="SUPFAM" id="SSF109854">
    <property type="entry name" value="DinB/YfiT-like putative metalloenzymes"/>
    <property type="match status" value="1"/>
</dbReference>
<evidence type="ECO:0000313" key="3">
    <source>
        <dbReference type="Proteomes" id="UP000295632"/>
    </source>
</evidence>
<gene>
    <name evidence="2" type="ORF">EV213_13032</name>
</gene>
<dbReference type="Gene3D" id="1.20.120.450">
    <property type="entry name" value="dinb family like domain"/>
    <property type="match status" value="1"/>
</dbReference>
<dbReference type="InterPro" id="IPR034660">
    <property type="entry name" value="DinB/YfiT-like"/>
</dbReference>
<dbReference type="Proteomes" id="UP000295632">
    <property type="component" value="Unassembled WGS sequence"/>
</dbReference>
<name>A0A4R6TWZ1_9BACI</name>
<evidence type="ECO:0000313" key="2">
    <source>
        <dbReference type="EMBL" id="TDQ33722.1"/>
    </source>
</evidence>
<dbReference type="EMBL" id="SNYJ01000030">
    <property type="protein sequence ID" value="TDQ33722.1"/>
    <property type="molecule type" value="Genomic_DNA"/>
</dbReference>